<organism evidence="1 2">
    <name type="scientific">Eimeria maxima</name>
    <name type="common">Coccidian parasite</name>
    <dbReference type="NCBI Taxonomy" id="5804"/>
    <lineage>
        <taxon>Eukaryota</taxon>
        <taxon>Sar</taxon>
        <taxon>Alveolata</taxon>
        <taxon>Apicomplexa</taxon>
        <taxon>Conoidasida</taxon>
        <taxon>Coccidia</taxon>
        <taxon>Eucoccidiorida</taxon>
        <taxon>Eimeriorina</taxon>
        <taxon>Eimeriidae</taxon>
        <taxon>Eimeria</taxon>
    </lineage>
</organism>
<dbReference type="EMBL" id="HG719479">
    <property type="protein sequence ID" value="CDJ58100.1"/>
    <property type="molecule type" value="Genomic_DNA"/>
</dbReference>
<proteinExistence type="predicted"/>
<protein>
    <submittedName>
        <fullName evidence="1">Uncharacterized protein</fullName>
    </submittedName>
</protein>
<name>U6M8X5_EIMMA</name>
<dbReference type="Proteomes" id="UP000030763">
    <property type="component" value="Unassembled WGS sequence"/>
</dbReference>
<evidence type="ECO:0000313" key="2">
    <source>
        <dbReference type="Proteomes" id="UP000030763"/>
    </source>
</evidence>
<sequence>MVLRCPKFGSAERAPGVGEAATAQKYVYVQELPNKMVLIMRQASNYSGCFAQLEMLLRAYARCISCATFFNLWVNVLPHCGKKYRQFKQSAVEAHAESLDWELFIRLEPMSAFYIGFSALLLQKCVLLSAVGECGYPEVKEINTGNASRVNAQEHFLLSKAP</sequence>
<reference evidence="1" key="1">
    <citation type="submission" date="2013-10" db="EMBL/GenBank/DDBJ databases">
        <title>Genomic analysis of the causative agents of coccidiosis in chickens.</title>
        <authorList>
            <person name="Reid A.J."/>
            <person name="Blake D."/>
            <person name="Billington K."/>
            <person name="Browne H."/>
            <person name="Dunn M."/>
            <person name="Hung S."/>
            <person name="Kawahara F."/>
            <person name="Miranda-Saavedra D."/>
            <person name="Mourier T."/>
            <person name="Nagra H."/>
            <person name="Otto T.D."/>
            <person name="Rawlings N."/>
            <person name="Sanchez A."/>
            <person name="Sanders M."/>
            <person name="Subramaniam C."/>
            <person name="Tay Y."/>
            <person name="Dear P."/>
            <person name="Doerig C."/>
            <person name="Gruber A."/>
            <person name="Parkinson J."/>
            <person name="Shirley M."/>
            <person name="Wan K.L."/>
            <person name="Berriman M."/>
            <person name="Tomley F."/>
            <person name="Pain A."/>
        </authorList>
    </citation>
    <scope>NUCLEOTIDE SEQUENCE [LARGE SCALE GENOMIC DNA]</scope>
    <source>
        <strain evidence="1">Weybridge</strain>
    </source>
</reference>
<reference evidence="1" key="2">
    <citation type="submission" date="2013-10" db="EMBL/GenBank/DDBJ databases">
        <authorList>
            <person name="Aslett M."/>
        </authorList>
    </citation>
    <scope>NUCLEOTIDE SEQUENCE [LARGE SCALE GENOMIC DNA]</scope>
    <source>
        <strain evidence="1">Weybridge</strain>
    </source>
</reference>
<dbReference type="VEuPathDB" id="ToxoDB:EMWEY_00047600"/>
<gene>
    <name evidence="1" type="ORF">EMWEY_00047600</name>
</gene>
<dbReference type="RefSeq" id="XP_013334748.1">
    <property type="nucleotide sequence ID" value="XM_013479294.1"/>
</dbReference>
<dbReference type="GeneID" id="25338746"/>
<dbReference type="AlphaFoldDB" id="U6M8X5"/>
<evidence type="ECO:0000313" key="1">
    <source>
        <dbReference type="EMBL" id="CDJ58100.1"/>
    </source>
</evidence>
<keyword evidence="2" id="KW-1185">Reference proteome</keyword>
<accession>U6M8X5</accession>